<dbReference type="UniPathway" id="UPA00232"/>
<accession>A0A1H1X9P4</accession>
<evidence type="ECO:0000256" key="1">
    <source>
        <dbReference type="HAMAP-Rule" id="MF_02216"/>
    </source>
</evidence>
<dbReference type="AlphaFoldDB" id="A0A1H1X9P4"/>
<dbReference type="Proteomes" id="UP000243359">
    <property type="component" value="Chromosome I"/>
</dbReference>
<dbReference type="Pfam" id="PF04380">
    <property type="entry name" value="BMFP"/>
    <property type="match status" value="1"/>
</dbReference>
<keyword evidence="3" id="KW-1185">Reference proteome</keyword>
<evidence type="ECO:0000313" key="3">
    <source>
        <dbReference type="Proteomes" id="UP000243359"/>
    </source>
</evidence>
<keyword evidence="1" id="KW-0831">Ubiquinone biosynthesis</keyword>
<gene>
    <name evidence="1" type="primary">ubiK</name>
    <name evidence="2" type="ORF">SAMN05216221_3356</name>
</gene>
<dbReference type="GO" id="GO:0005829">
    <property type="term" value="C:cytosol"/>
    <property type="evidence" value="ECO:0007669"/>
    <property type="project" value="TreeGrafter"/>
</dbReference>
<name>A0A1H1X9P4_9PSED</name>
<evidence type="ECO:0000313" key="2">
    <source>
        <dbReference type="EMBL" id="SDT06015.1"/>
    </source>
</evidence>
<dbReference type="PANTHER" id="PTHR38040:SF1">
    <property type="entry name" value="UBIQUINONE BIOSYNTHESIS ACCESSORY FACTOR UBIK"/>
    <property type="match status" value="1"/>
</dbReference>
<comment type="pathway">
    <text evidence="1">Cofactor biosynthesis; ubiquinone biosynthesis.</text>
</comment>
<sequence>MLPPKAVLDLFASQASRLFGADSPLPHGELEAQFKALLSSAFSKLDLVGRDEFDAQMAVLARTRARLEALEARVAELEARLEPPHQ</sequence>
<dbReference type="OrthoDB" id="5297354at2"/>
<dbReference type="PANTHER" id="PTHR38040">
    <property type="entry name" value="UBIQUINONE BIOSYNTHESIS ACCESSORY FACTOR UBIK"/>
    <property type="match status" value="1"/>
</dbReference>
<comment type="similarity">
    <text evidence="1">Belongs to the UbiK family.</text>
</comment>
<dbReference type="RefSeq" id="WP_090350520.1">
    <property type="nucleotide sequence ID" value="NZ_LT629751.1"/>
</dbReference>
<dbReference type="EMBL" id="LT629751">
    <property type="protein sequence ID" value="SDT06015.1"/>
    <property type="molecule type" value="Genomic_DNA"/>
</dbReference>
<protein>
    <recommendedName>
        <fullName evidence="1">Ubiquinone biosynthesis accessory factor UbiK</fullName>
    </recommendedName>
</protein>
<dbReference type="GO" id="GO:0006744">
    <property type="term" value="P:ubiquinone biosynthetic process"/>
    <property type="evidence" value="ECO:0007669"/>
    <property type="project" value="UniProtKB-UniRule"/>
</dbReference>
<dbReference type="HAMAP" id="MF_02216">
    <property type="entry name" value="UbiK"/>
    <property type="match status" value="1"/>
</dbReference>
<organism evidence="2 3">
    <name type="scientific">Pseudomonas oryzae</name>
    <dbReference type="NCBI Taxonomy" id="1392877"/>
    <lineage>
        <taxon>Bacteria</taxon>
        <taxon>Pseudomonadati</taxon>
        <taxon>Pseudomonadota</taxon>
        <taxon>Gammaproteobacteria</taxon>
        <taxon>Pseudomonadales</taxon>
        <taxon>Pseudomonadaceae</taxon>
        <taxon>Pseudomonas</taxon>
    </lineage>
</organism>
<comment type="function">
    <text evidence="1">Required for efficient ubiquinone (coenzyme Q) biosynthesis. UbiK is probably an accessory factor of Ubi enzymes and facilitates ubiquinone biosynthesis by acting as an assembly factor, a targeting factor, or both.</text>
</comment>
<dbReference type="InterPro" id="IPR007475">
    <property type="entry name" value="UbiK"/>
</dbReference>
<comment type="subcellular location">
    <subcellularLocation>
        <location evidence="1">Cytoplasm</location>
    </subcellularLocation>
</comment>
<dbReference type="STRING" id="1392877.SAMN05216221_3356"/>
<reference evidence="3" key="1">
    <citation type="submission" date="2016-10" db="EMBL/GenBank/DDBJ databases">
        <authorList>
            <person name="Varghese N."/>
            <person name="Submissions S."/>
        </authorList>
    </citation>
    <scope>NUCLEOTIDE SEQUENCE [LARGE SCALE GENOMIC DNA]</scope>
    <source>
        <strain evidence="3">KCTC 32247</strain>
    </source>
</reference>
<keyword evidence="1" id="KW-0963">Cytoplasm</keyword>
<proteinExistence type="inferred from homology"/>